<keyword evidence="4" id="KW-0378">Hydrolase</keyword>
<feature type="compositionally biased region" description="Polar residues" evidence="6">
    <location>
        <begin position="1033"/>
        <end position="1043"/>
    </location>
</feature>
<dbReference type="CDD" id="cd15840">
    <property type="entry name" value="SNARE_Qa"/>
    <property type="match status" value="1"/>
</dbReference>
<dbReference type="InterPro" id="IPR050985">
    <property type="entry name" value="Alpha-glycosidase_related"/>
</dbReference>
<comment type="catalytic activity">
    <reaction evidence="1">
        <text>Hydrolysis of terminal, non-reducing alpha-D-galactose residues in alpha-D-galactosides, including galactose oligosaccharides, galactomannans and galactolipids.</text>
        <dbReference type="EC" id="3.2.1.22"/>
    </reaction>
</comment>
<dbReference type="InterPro" id="IPR010989">
    <property type="entry name" value="SNARE"/>
</dbReference>
<organism evidence="9 10">
    <name type="scientific">Porphyridium purpureum</name>
    <name type="common">Red alga</name>
    <name type="synonym">Porphyridium cruentum</name>
    <dbReference type="NCBI Taxonomy" id="35688"/>
    <lineage>
        <taxon>Eukaryota</taxon>
        <taxon>Rhodophyta</taxon>
        <taxon>Bangiophyceae</taxon>
        <taxon>Porphyridiales</taxon>
        <taxon>Porphyridiaceae</taxon>
        <taxon>Porphyridium</taxon>
    </lineage>
</organism>
<dbReference type="SMART" id="SM00397">
    <property type="entry name" value="t_SNARE"/>
    <property type="match status" value="1"/>
</dbReference>
<keyword evidence="10" id="KW-1185">Reference proteome</keyword>
<feature type="domain" description="T-SNARE coiled-coil homology" evidence="8">
    <location>
        <begin position="1137"/>
        <end position="1199"/>
    </location>
</feature>
<protein>
    <recommendedName>
        <fullName evidence="3">alpha-galactosidase</fullName>
        <ecNumber evidence="3">3.2.1.22</ecNumber>
    </recommendedName>
</protein>
<dbReference type="Gene3D" id="1.20.5.110">
    <property type="match status" value="1"/>
</dbReference>
<evidence type="ECO:0000256" key="5">
    <source>
        <dbReference type="ARBA" id="ARBA00023295"/>
    </source>
</evidence>
<reference evidence="10" key="1">
    <citation type="journal article" date="2019" name="Nat. Commun.">
        <title>Expansion of phycobilisome linker gene families in mesophilic red algae.</title>
        <authorList>
            <person name="Lee J."/>
            <person name="Kim D."/>
            <person name="Bhattacharya D."/>
            <person name="Yoon H.S."/>
        </authorList>
    </citation>
    <scope>NUCLEOTIDE SEQUENCE [LARGE SCALE GENOMIC DNA]</scope>
    <source>
        <strain evidence="10">CCMP 1328</strain>
    </source>
</reference>
<dbReference type="Pfam" id="PF02065">
    <property type="entry name" value="Melibiase"/>
    <property type="match status" value="1"/>
</dbReference>
<dbReference type="InterPro" id="IPR038417">
    <property type="entry name" value="Alpga-gal_N_sf"/>
</dbReference>
<keyword evidence="7" id="KW-1133">Transmembrane helix</keyword>
<dbReference type="SUPFAM" id="SSF47661">
    <property type="entry name" value="t-snare proteins"/>
    <property type="match status" value="1"/>
</dbReference>
<proteinExistence type="inferred from homology"/>
<gene>
    <name evidence="9" type="ORF">FVE85_9174</name>
</gene>
<feature type="transmembrane region" description="Helical" evidence="7">
    <location>
        <begin position="1209"/>
        <end position="1229"/>
    </location>
</feature>
<feature type="compositionally biased region" description="Polar residues" evidence="6">
    <location>
        <begin position="200"/>
        <end position="222"/>
    </location>
</feature>
<dbReference type="GO" id="GO:0004557">
    <property type="term" value="F:alpha-galactosidase activity"/>
    <property type="evidence" value="ECO:0007669"/>
    <property type="project" value="UniProtKB-EC"/>
</dbReference>
<dbReference type="Gene3D" id="2.70.98.60">
    <property type="entry name" value="alpha-galactosidase from lactobacil brevis"/>
    <property type="match status" value="2"/>
</dbReference>
<dbReference type="Gene3D" id="2.60.40.1180">
    <property type="entry name" value="Golgi alpha-mannosidase II"/>
    <property type="match status" value="1"/>
</dbReference>
<evidence type="ECO:0000256" key="7">
    <source>
        <dbReference type="SAM" id="Phobius"/>
    </source>
</evidence>
<dbReference type="Pfam" id="PF08550">
    <property type="entry name" value="GATA_AreA"/>
    <property type="match status" value="1"/>
</dbReference>
<dbReference type="PROSITE" id="PS00914">
    <property type="entry name" value="SYNTAXIN"/>
    <property type="match status" value="1"/>
</dbReference>
<dbReference type="InterPro" id="IPR002252">
    <property type="entry name" value="Glyco_hydro_36"/>
</dbReference>
<sequence>MRDGEGRPGVTFNPATRVFRLQTKTVLYAFRVDDNRNLEHLWWGGILPEEDDLSYLTLANAVTLFDPVGEVTVAKILGLHELENVINNESELQEKWKIYTRAKDNVEDQLRSRRLENASWRLWTRERFRGGDLNRDLGENVLMDALGEDKNSPDDASSRKESQADGTHTEPSSTGSAISQTPNRGQAQPQRKSQQDENGETSGSLQRHQSQGVTSASTTAQMRSPELQGRAREFGTNRGRSPGMHATFADVPSRVIDGTHSVMDLHALDIRATQGSVVNLPALEGDMDSLTDGMADMAKMTSMPNINWGKLDPEAIGKNTKLLEFSDKGTGDYREPSIRIRYADGSHISPMRYKSHRIVTGKPFPNLQMPHVCVDDPSQATTLIVELEDSVTKLLVEIIYTVMHEYSSIIRRVSVINRTNAKLKIESIMSATVDFDADKYYATQLSGGWARERQVVSRELNDGTTQFKSSRGTSSHQFNPFLAISTKRPPSEHGPSVFAFTLVYSGNFSAMAEVSENRRLRVNMGINPEDFSWILERHDAFHCPEVIMTYSACGLGDMSRDLHRLMRMQLMPKRWREELCPILINTWEAQYFNVNHENVIELAREASKADIEMIVLDDGWFGERNDASSSLGDWYVNKAKFPFGIEGLAREIEALGMKFGIWLEPEMVNYDSQLHRNHPDWSLHVPTRHRTTGRNQFVLDFSRKDVREYIFQQLYELLRSAPISYVKWDMNRHLTEVFSQHLAPDRQGEVAHRFIMGVYEVLGRITTAFPDILFETCSGGGGRFDAGMLYYSPQIWTSDNTDAVSRAFIQYGTSLVYPVRSMGAHISTVPNHQTYRMATLKTRTIMAMMGTFGFEMDPRHWTEEEMLEVRASVSMYKRFAKLINYSDLFRLWSPFDSDSMAWMHVAADKQEAIVFAVNIRREVGRLNPLLQLGGLAPNMMYSVEELLPGTLARNMQTGTIEKTAQAVYQYGRVLAALELRELVRGIEETNEQLARAIQQEPAAQHAAFVRDALRRNEAAATRGAQLLRESKASKASRSGVSESQLERKLKADLAAVLDDFFSLAKQCEPILLANQVALEQEEERRQRGSNDAASQASLTTRAPQAKTPLLLAQQQQQQQQSQGTKYAALEREAQTNFEVIEERDAEMRHIQNSLLDIREVMQELHVLTQEQGKQVDQVALDIESAGEYVTKGERHLEQAHAKRQRRRKCFCCTLVIVVLVISIYLLLMLL</sequence>
<keyword evidence="5" id="KW-0326">Glycosidase</keyword>
<dbReference type="EC" id="3.2.1.22" evidence="3"/>
<dbReference type="AlphaFoldDB" id="A0A5J4YPU6"/>
<accession>A0A5J4YPU6</accession>
<evidence type="ECO:0000259" key="8">
    <source>
        <dbReference type="PROSITE" id="PS50192"/>
    </source>
</evidence>
<dbReference type="GO" id="GO:0016020">
    <property type="term" value="C:membrane"/>
    <property type="evidence" value="ECO:0007669"/>
    <property type="project" value="InterPro"/>
</dbReference>
<evidence type="ECO:0000256" key="1">
    <source>
        <dbReference type="ARBA" id="ARBA00001255"/>
    </source>
</evidence>
<evidence type="ECO:0000256" key="3">
    <source>
        <dbReference type="ARBA" id="ARBA00012755"/>
    </source>
</evidence>
<dbReference type="Gene3D" id="3.20.20.70">
    <property type="entry name" value="Aldolase class I"/>
    <property type="match status" value="1"/>
</dbReference>
<dbReference type="GO" id="GO:0005484">
    <property type="term" value="F:SNAP receptor activity"/>
    <property type="evidence" value="ECO:0007669"/>
    <property type="project" value="InterPro"/>
</dbReference>
<evidence type="ECO:0000256" key="6">
    <source>
        <dbReference type="SAM" id="MobiDB-lite"/>
    </source>
</evidence>
<dbReference type="InterPro" id="IPR013780">
    <property type="entry name" value="Glyco_hydro_b"/>
</dbReference>
<evidence type="ECO:0000313" key="10">
    <source>
        <dbReference type="Proteomes" id="UP000324585"/>
    </source>
</evidence>
<keyword evidence="7" id="KW-0812">Transmembrane</keyword>
<feature type="region of interest" description="Disordered" evidence="6">
    <location>
        <begin position="1024"/>
        <end position="1043"/>
    </location>
</feature>
<dbReference type="InterPro" id="IPR000727">
    <property type="entry name" value="T_SNARE_dom"/>
</dbReference>
<dbReference type="InterPro" id="IPR017853">
    <property type="entry name" value="GH"/>
</dbReference>
<dbReference type="InterPro" id="IPR031704">
    <property type="entry name" value="Glyco_hydro_36_N"/>
</dbReference>
<dbReference type="InterPro" id="IPR031705">
    <property type="entry name" value="Glyco_hydro_36_C"/>
</dbReference>
<dbReference type="PROSITE" id="PS50192">
    <property type="entry name" value="T_SNARE"/>
    <property type="match status" value="1"/>
</dbReference>
<evidence type="ECO:0000256" key="4">
    <source>
        <dbReference type="ARBA" id="ARBA00022801"/>
    </source>
</evidence>
<name>A0A5J4YPU6_PORPP</name>
<dbReference type="OrthoDB" id="5795902at2759"/>
<comment type="similarity">
    <text evidence="2">Belongs to the syntaxin family.</text>
</comment>
<evidence type="ECO:0000256" key="2">
    <source>
        <dbReference type="ARBA" id="ARBA00009063"/>
    </source>
</evidence>
<dbReference type="PRINTS" id="PR00743">
    <property type="entry name" value="GLHYDRLASE36"/>
</dbReference>
<feature type="region of interest" description="Disordered" evidence="6">
    <location>
        <begin position="146"/>
        <end position="247"/>
    </location>
</feature>
<keyword evidence="7" id="KW-0472">Membrane</keyword>
<dbReference type="Pfam" id="PF05739">
    <property type="entry name" value="SNARE"/>
    <property type="match status" value="1"/>
</dbReference>
<dbReference type="PANTHER" id="PTHR43053">
    <property type="entry name" value="GLYCOSIDASE FAMILY 31"/>
    <property type="match status" value="1"/>
</dbReference>
<dbReference type="GO" id="GO:0006886">
    <property type="term" value="P:intracellular protein transport"/>
    <property type="evidence" value="ECO:0007669"/>
    <property type="project" value="InterPro"/>
</dbReference>
<dbReference type="InterPro" id="IPR013785">
    <property type="entry name" value="Aldolase_TIM"/>
</dbReference>
<dbReference type="InterPro" id="IPR006012">
    <property type="entry name" value="Syntaxin/epimorphin_CS"/>
</dbReference>
<dbReference type="FunFam" id="3.20.20.70:FF:000118">
    <property type="entry name" value="Alpha-galactosidase"/>
    <property type="match status" value="1"/>
</dbReference>
<comment type="caution">
    <text evidence="9">The sequence shown here is derived from an EMBL/GenBank/DDBJ whole genome shotgun (WGS) entry which is preliminary data.</text>
</comment>
<dbReference type="PANTHER" id="PTHR43053:SF3">
    <property type="entry name" value="ALPHA-GALACTOSIDASE C-RELATED"/>
    <property type="match status" value="1"/>
</dbReference>
<dbReference type="SUPFAM" id="SSF51445">
    <property type="entry name" value="(Trans)glycosidases"/>
    <property type="match status" value="1"/>
</dbReference>
<feature type="region of interest" description="Disordered" evidence="6">
    <location>
        <begin position="1082"/>
        <end position="1101"/>
    </location>
</feature>
<dbReference type="CDD" id="cd14791">
    <property type="entry name" value="GH36"/>
    <property type="match status" value="1"/>
</dbReference>
<dbReference type="Pfam" id="PF16874">
    <property type="entry name" value="Glyco_hydro_36C"/>
    <property type="match status" value="1"/>
</dbReference>
<dbReference type="GO" id="GO:0016052">
    <property type="term" value="P:carbohydrate catabolic process"/>
    <property type="evidence" value="ECO:0007669"/>
    <property type="project" value="InterPro"/>
</dbReference>
<feature type="compositionally biased region" description="Polar residues" evidence="6">
    <location>
        <begin position="1089"/>
        <end position="1101"/>
    </location>
</feature>
<dbReference type="Proteomes" id="UP000324585">
    <property type="component" value="Unassembled WGS sequence"/>
</dbReference>
<dbReference type="EMBL" id="VRMN01000008">
    <property type="protein sequence ID" value="KAA8492902.1"/>
    <property type="molecule type" value="Genomic_DNA"/>
</dbReference>
<feature type="compositionally biased region" description="Basic and acidic residues" evidence="6">
    <location>
        <begin position="147"/>
        <end position="163"/>
    </location>
</feature>
<dbReference type="Pfam" id="PF16875">
    <property type="entry name" value="Glyco_hydro_36N"/>
    <property type="match status" value="1"/>
</dbReference>
<dbReference type="GO" id="GO:0016192">
    <property type="term" value="P:vesicle-mediated transport"/>
    <property type="evidence" value="ECO:0007669"/>
    <property type="project" value="InterPro"/>
</dbReference>
<feature type="compositionally biased region" description="Polar residues" evidence="6">
    <location>
        <begin position="164"/>
        <end position="192"/>
    </location>
</feature>
<evidence type="ECO:0000313" key="9">
    <source>
        <dbReference type="EMBL" id="KAA8492902.1"/>
    </source>
</evidence>
<dbReference type="InterPro" id="IPR013860">
    <property type="entry name" value="AreA_GATA"/>
</dbReference>